<evidence type="ECO:0000256" key="2">
    <source>
        <dbReference type="ARBA" id="ARBA00022741"/>
    </source>
</evidence>
<dbReference type="InterPro" id="IPR051782">
    <property type="entry name" value="ABC_Transporter_VariousFunc"/>
</dbReference>
<comment type="caution">
    <text evidence="5">The sequence shown here is derived from an EMBL/GenBank/DDBJ whole genome shotgun (WGS) entry which is preliminary data.</text>
</comment>
<feature type="domain" description="ABC transporter" evidence="4">
    <location>
        <begin position="6"/>
        <end position="227"/>
    </location>
</feature>
<dbReference type="RefSeq" id="WP_006283890.1">
    <property type="nucleotide sequence ID" value="NZ_BALG01000001.1"/>
</dbReference>
<proteinExistence type="predicted"/>
<dbReference type="PANTHER" id="PTHR42939">
    <property type="entry name" value="ABC TRANSPORTER ATP-BINDING PROTEIN ALBC-RELATED"/>
    <property type="match status" value="1"/>
</dbReference>
<keyword evidence="1" id="KW-0813">Transport</keyword>
<keyword evidence="2" id="KW-0547">Nucleotide-binding</keyword>
<evidence type="ECO:0000256" key="3">
    <source>
        <dbReference type="ARBA" id="ARBA00022840"/>
    </source>
</evidence>
<dbReference type="CDD" id="cd03230">
    <property type="entry name" value="ABC_DR_subfamily_A"/>
    <property type="match status" value="1"/>
</dbReference>
<dbReference type="SUPFAM" id="SSF52540">
    <property type="entry name" value="P-loop containing nucleoside triphosphate hydrolases"/>
    <property type="match status" value="1"/>
</dbReference>
<dbReference type="GO" id="GO:0016887">
    <property type="term" value="F:ATP hydrolysis activity"/>
    <property type="evidence" value="ECO:0007669"/>
    <property type="project" value="InterPro"/>
</dbReference>
<dbReference type="PROSITE" id="PS50893">
    <property type="entry name" value="ABC_TRANSPORTER_2"/>
    <property type="match status" value="1"/>
</dbReference>
<dbReference type="GO" id="GO:0005524">
    <property type="term" value="F:ATP binding"/>
    <property type="evidence" value="ECO:0007669"/>
    <property type="project" value="UniProtKB-KW"/>
</dbReference>
<dbReference type="InterPro" id="IPR027417">
    <property type="entry name" value="P-loop_NTPase"/>
</dbReference>
<dbReference type="SMART" id="SM00382">
    <property type="entry name" value="AAA"/>
    <property type="match status" value="1"/>
</dbReference>
<gene>
    <name evidence="5" type="ORF">PPOP_0002</name>
</gene>
<evidence type="ECO:0000256" key="1">
    <source>
        <dbReference type="ARBA" id="ARBA00022448"/>
    </source>
</evidence>
<accession>M9LEX4</accession>
<keyword evidence="3" id="KW-0067">ATP-binding</keyword>
<protein>
    <submittedName>
        <fullName evidence="5">ATPase component</fullName>
    </submittedName>
</protein>
<dbReference type="PROSITE" id="PS00211">
    <property type="entry name" value="ABC_TRANSPORTER_1"/>
    <property type="match status" value="1"/>
</dbReference>
<reference evidence="5 6" key="1">
    <citation type="submission" date="2012-10" db="EMBL/GenBank/DDBJ databases">
        <title>Draft Genome Sequence of Paenibacillus popilliae ATCC 14706T.</title>
        <authorList>
            <person name="Iiyama K."/>
            <person name="Mori K."/>
            <person name="Mon H."/>
            <person name="Chieda Y."/>
            <person name="Lee J.M."/>
            <person name="Kusakabe T."/>
            <person name="Tashiro K."/>
            <person name="Asano S."/>
            <person name="Yasunaga-Aoki C."/>
            <person name="Shimizu S."/>
        </authorList>
    </citation>
    <scope>NUCLEOTIDE SEQUENCE [LARGE SCALE GENOMIC DNA]</scope>
    <source>
        <strain evidence="5 6">ATCC 14706</strain>
    </source>
</reference>
<name>M9LEX4_PAEPP</name>
<sequence>MNHVLLDVHSLVVEMNNKCLLDHVSFQVQAGSICALMGHNGAGKSTTLQSIMGLIKKKGGSISINHYTLEHDVFQYKQQFSYIPEEPMLLVEFTVFQYFQFYASLYGINETDFKSRVEYYTSLFDLTEKRNEYPENLSKGMRQKVNIIGALIVETPLIIIDEPFIGLDVKASTFLEQELKRKVDQGATIVLTSHVVERINRLCDQYIVLEKGKIIEQGDIDQFETYIGK</sequence>
<dbReference type="OrthoDB" id="9804819at2"/>
<dbReference type="InterPro" id="IPR003439">
    <property type="entry name" value="ABC_transporter-like_ATP-bd"/>
</dbReference>
<evidence type="ECO:0000313" key="6">
    <source>
        <dbReference type="Proteomes" id="UP000029453"/>
    </source>
</evidence>
<evidence type="ECO:0000313" key="5">
    <source>
        <dbReference type="EMBL" id="GAC40675.1"/>
    </source>
</evidence>
<dbReference type="PANTHER" id="PTHR42939:SF5">
    <property type="entry name" value="ABC-TYPE TRANSPORTER ATP-BINDING PROTEIN ECSA"/>
    <property type="match status" value="1"/>
</dbReference>
<evidence type="ECO:0000259" key="4">
    <source>
        <dbReference type="PROSITE" id="PS50893"/>
    </source>
</evidence>
<dbReference type="Proteomes" id="UP000029453">
    <property type="component" value="Unassembled WGS sequence"/>
</dbReference>
<dbReference type="AlphaFoldDB" id="M9LEX4"/>
<keyword evidence="6" id="KW-1185">Reference proteome</keyword>
<dbReference type="InterPro" id="IPR003593">
    <property type="entry name" value="AAA+_ATPase"/>
</dbReference>
<dbReference type="Gene3D" id="3.40.50.300">
    <property type="entry name" value="P-loop containing nucleotide triphosphate hydrolases"/>
    <property type="match status" value="1"/>
</dbReference>
<dbReference type="Pfam" id="PF00005">
    <property type="entry name" value="ABC_tran"/>
    <property type="match status" value="1"/>
</dbReference>
<dbReference type="EMBL" id="BALG01000001">
    <property type="protein sequence ID" value="GAC40675.1"/>
    <property type="molecule type" value="Genomic_DNA"/>
</dbReference>
<dbReference type="InterPro" id="IPR017871">
    <property type="entry name" value="ABC_transporter-like_CS"/>
</dbReference>
<organism evidence="5 6">
    <name type="scientific">Paenibacillus popilliae ATCC 14706</name>
    <dbReference type="NCBI Taxonomy" id="1212764"/>
    <lineage>
        <taxon>Bacteria</taxon>
        <taxon>Bacillati</taxon>
        <taxon>Bacillota</taxon>
        <taxon>Bacilli</taxon>
        <taxon>Bacillales</taxon>
        <taxon>Paenibacillaceae</taxon>
        <taxon>Paenibacillus</taxon>
    </lineage>
</organism>